<sequence>MSLKELWQLFPIFLVRHHEEWDDWYAEEKSTLTALLPRETVKRLSHVGSTAVPDIWAKNIVDILLEVGSEEDLNNVEKRLLQKDWLCMSRSAHRVSMNKGYTPSGFAQKVFHLHVRLWGDNDELYFRDYLREFPAVAKAYEALKLSLWRRFEHDRDGYTEAKGDFIKKHTSLARQRYGARY</sequence>
<dbReference type="Pfam" id="PF04229">
    <property type="entry name" value="GrpB"/>
    <property type="match status" value="1"/>
</dbReference>
<dbReference type="InterPro" id="IPR007344">
    <property type="entry name" value="GrpB/CoaE"/>
</dbReference>
<accession>A0AB94IWU2</accession>
<keyword evidence="2" id="KW-1185">Reference proteome</keyword>
<dbReference type="Gene3D" id="3.30.460.10">
    <property type="entry name" value="Beta Polymerase, domain 2"/>
    <property type="match status" value="1"/>
</dbReference>
<dbReference type="Proteomes" id="UP000008957">
    <property type="component" value="Chromosome"/>
</dbReference>
<dbReference type="RefSeq" id="WP_015556379.1">
    <property type="nucleotide sequence ID" value="NZ_OZ209244.1"/>
</dbReference>
<dbReference type="SUPFAM" id="SSF81301">
    <property type="entry name" value="Nucleotidyltransferase"/>
    <property type="match status" value="1"/>
</dbReference>
<dbReference type="AlphaFoldDB" id="A0AB94IWU2"/>
<proteinExistence type="predicted"/>
<dbReference type="PANTHER" id="PTHR34822:SF1">
    <property type="entry name" value="GRPB FAMILY PROTEIN"/>
    <property type="match status" value="1"/>
</dbReference>
<dbReference type="InterPro" id="IPR043519">
    <property type="entry name" value="NT_sf"/>
</dbReference>
<reference evidence="2" key="1">
    <citation type="submission" date="2010-03" db="EMBL/GenBank/DDBJ databases">
        <title>The genome sequence of Synergistetes sp. SGP1.</title>
        <authorList>
            <consortium name="metaHIT consortium -- http://www.metahit.eu/"/>
            <person name="Pajon A."/>
            <person name="Turner K."/>
            <person name="Parkhill J."/>
            <person name="Wade W."/>
            <person name="Vartoukian S."/>
        </authorList>
    </citation>
    <scope>NUCLEOTIDE SEQUENCE [LARGE SCALE GENOMIC DNA]</scope>
    <source>
        <strain evidence="2">SGP1</strain>
    </source>
</reference>
<organism evidence="1 2">
    <name type="scientific">Fretibacterium fastidiosum</name>
    <dbReference type="NCBI Taxonomy" id="651822"/>
    <lineage>
        <taxon>Bacteria</taxon>
        <taxon>Thermotogati</taxon>
        <taxon>Synergistota</taxon>
        <taxon>Synergistia</taxon>
        <taxon>Synergistales</taxon>
        <taxon>Aminobacteriaceae</taxon>
        <taxon>Fretibacterium</taxon>
    </lineage>
</organism>
<name>A0AB94IWU2_9BACT</name>
<evidence type="ECO:0000313" key="1">
    <source>
        <dbReference type="EMBL" id="CBL28232.1"/>
    </source>
</evidence>
<protein>
    <submittedName>
        <fullName evidence="1">Uncharacterized conserved protein</fullName>
    </submittedName>
</protein>
<dbReference type="EMBL" id="FP929056">
    <property type="protein sequence ID" value="CBL28232.1"/>
    <property type="molecule type" value="Genomic_DNA"/>
</dbReference>
<dbReference type="PANTHER" id="PTHR34822">
    <property type="entry name" value="GRPB DOMAIN PROTEIN (AFU_ORTHOLOGUE AFUA_1G01530)"/>
    <property type="match status" value="1"/>
</dbReference>
<dbReference type="KEGG" id="sbr:SY1_09920"/>
<gene>
    <name evidence="1" type="ORF">SY1_09920</name>
</gene>
<reference evidence="1 2" key="2">
    <citation type="submission" date="2010-03" db="EMBL/GenBank/DDBJ databases">
        <authorList>
            <person name="Pajon A."/>
        </authorList>
    </citation>
    <scope>NUCLEOTIDE SEQUENCE [LARGE SCALE GENOMIC DNA]</scope>
    <source>
        <strain evidence="1 2">SGP1</strain>
    </source>
</reference>
<evidence type="ECO:0000313" key="2">
    <source>
        <dbReference type="Proteomes" id="UP000008957"/>
    </source>
</evidence>